<dbReference type="Pfam" id="PF05016">
    <property type="entry name" value="ParE_toxin"/>
    <property type="match status" value="1"/>
</dbReference>
<dbReference type="STRING" id="39060.SAMN05660706_11610"/>
<dbReference type="RefSeq" id="WP_092483803.1">
    <property type="nucleotide sequence ID" value="NZ_FOYM01000016.1"/>
</dbReference>
<evidence type="ECO:0000313" key="4">
    <source>
        <dbReference type="EMBL" id="SFR08126.1"/>
    </source>
</evidence>
<keyword evidence="2" id="KW-1277">Toxin-antitoxin system</keyword>
<sequence>MPKHLISITEAAEQDLAEIVDYISNDNPAAALKLAENIEQSILQLEDFPLIGAIPKNRRLTRQGYRILIVDSYLVFYVSDFTFFIIVQPFKFNLSTPGTMLTSGSKKINIYGSLKQALKGRASRQKATQEREYPWL</sequence>
<dbReference type="OrthoDB" id="9806083at2"/>
<dbReference type="EMBL" id="FOYM01000016">
    <property type="protein sequence ID" value="SFR08126.1"/>
    <property type="molecule type" value="Genomic_DNA"/>
</dbReference>
<dbReference type="InterPro" id="IPR007712">
    <property type="entry name" value="RelE/ParE_toxin"/>
</dbReference>
<keyword evidence="3" id="KW-0812">Transmembrane</keyword>
<dbReference type="Gene3D" id="3.30.2310.20">
    <property type="entry name" value="RelE-like"/>
    <property type="match status" value="1"/>
</dbReference>
<evidence type="ECO:0000313" key="5">
    <source>
        <dbReference type="Proteomes" id="UP000199584"/>
    </source>
</evidence>
<dbReference type="Proteomes" id="UP000199584">
    <property type="component" value="Unassembled WGS sequence"/>
</dbReference>
<reference evidence="5" key="1">
    <citation type="submission" date="2016-10" db="EMBL/GenBank/DDBJ databases">
        <authorList>
            <person name="Varghese N."/>
            <person name="Submissions S."/>
        </authorList>
    </citation>
    <scope>NUCLEOTIDE SEQUENCE [LARGE SCALE GENOMIC DNA]</scope>
    <source>
        <strain evidence="5">DSM 3669</strain>
    </source>
</reference>
<gene>
    <name evidence="4" type="ORF">SAMN05660706_11610</name>
</gene>
<feature type="transmembrane region" description="Helical" evidence="3">
    <location>
        <begin position="65"/>
        <end position="87"/>
    </location>
</feature>
<keyword evidence="3" id="KW-0472">Membrane</keyword>
<protein>
    <submittedName>
        <fullName evidence="4">Plasmid stabilization system protein ParE</fullName>
    </submittedName>
</protein>
<dbReference type="InterPro" id="IPR035093">
    <property type="entry name" value="RelE/ParE_toxin_dom_sf"/>
</dbReference>
<evidence type="ECO:0000256" key="3">
    <source>
        <dbReference type="SAM" id="Phobius"/>
    </source>
</evidence>
<organism evidence="4 5">
    <name type="scientific">Desulfoscipio geothermicus DSM 3669</name>
    <dbReference type="NCBI Taxonomy" id="1121426"/>
    <lineage>
        <taxon>Bacteria</taxon>
        <taxon>Bacillati</taxon>
        <taxon>Bacillota</taxon>
        <taxon>Clostridia</taxon>
        <taxon>Eubacteriales</taxon>
        <taxon>Desulfallaceae</taxon>
        <taxon>Desulfoscipio</taxon>
    </lineage>
</organism>
<dbReference type="PANTHER" id="PTHR33755">
    <property type="entry name" value="TOXIN PARE1-RELATED"/>
    <property type="match status" value="1"/>
</dbReference>
<dbReference type="AlphaFoldDB" id="A0A1I6DRR0"/>
<keyword evidence="3" id="KW-1133">Transmembrane helix</keyword>
<evidence type="ECO:0000256" key="1">
    <source>
        <dbReference type="ARBA" id="ARBA00006226"/>
    </source>
</evidence>
<comment type="similarity">
    <text evidence="1">Belongs to the RelE toxin family.</text>
</comment>
<name>A0A1I6DRR0_9FIRM</name>
<dbReference type="InterPro" id="IPR051803">
    <property type="entry name" value="TA_system_RelE-like_toxin"/>
</dbReference>
<accession>A0A1I6DRR0</accession>
<keyword evidence="5" id="KW-1185">Reference proteome</keyword>
<evidence type="ECO:0000256" key="2">
    <source>
        <dbReference type="ARBA" id="ARBA00022649"/>
    </source>
</evidence>
<proteinExistence type="inferred from homology"/>